<accession>J5QHS2</accession>
<dbReference type="GeneID" id="25987269"/>
<name>J5QHS2_TRIAS</name>
<sequence>MERLIARGELQQGAADILASDRLHPRSPAARGRANRRRQDERKRDENVRRAWLALEKEPRILNAIVKHAFPATLISLRLVSRPLKHAADGCLAKHIVFSDDGDRRSTLCRLWCDDWAPSPLVRVLDIVCNKPQGIPVDLLRHPDEPKRRRLFPSLRIARVIGHPDAWPAASRQRVPTVIVPHVPSAIEGRFTINVPRGCERIVVVTSLERRTERPDGFLIKMAGSRKGDEAPELELCFLPGVERNSGTMDEASLVQMIQKLLSSGIRGLKEGTVDRVTLVGLTARKGALKKGCALINEQLRGLGILNSFDYETREDWARRSGTQFVELVRGAHAHQKAWKEGLERVAFLENEGELHSRKRSRKS</sequence>
<dbReference type="KEGG" id="tasa:A1Q1_03756"/>
<dbReference type="RefSeq" id="XP_014178586.1">
    <property type="nucleotide sequence ID" value="XM_014323111.1"/>
</dbReference>
<evidence type="ECO:0000313" key="2">
    <source>
        <dbReference type="Proteomes" id="UP000002748"/>
    </source>
</evidence>
<dbReference type="VEuPathDB" id="FungiDB:A1Q1_03756"/>
<dbReference type="EMBL" id="ALBS01000249">
    <property type="protein sequence ID" value="EJT47418.1"/>
    <property type="molecule type" value="Genomic_DNA"/>
</dbReference>
<organism evidence="1 2">
    <name type="scientific">Trichosporon asahii var. asahii (strain ATCC 90039 / CBS 2479 / JCM 2466 / KCTC 7840 / NBRC 103889/ NCYC 2677 / UAMH 7654)</name>
    <name type="common">Yeast</name>
    <dbReference type="NCBI Taxonomy" id="1186058"/>
    <lineage>
        <taxon>Eukaryota</taxon>
        <taxon>Fungi</taxon>
        <taxon>Dikarya</taxon>
        <taxon>Basidiomycota</taxon>
        <taxon>Agaricomycotina</taxon>
        <taxon>Tremellomycetes</taxon>
        <taxon>Trichosporonales</taxon>
        <taxon>Trichosporonaceae</taxon>
        <taxon>Trichosporon</taxon>
    </lineage>
</organism>
<proteinExistence type="predicted"/>
<dbReference type="HOGENOM" id="CLU_761153_0_0_1"/>
<dbReference type="AlphaFoldDB" id="J5QHS2"/>
<comment type="caution">
    <text evidence="1">The sequence shown here is derived from an EMBL/GenBank/DDBJ whole genome shotgun (WGS) entry which is preliminary data.</text>
</comment>
<reference evidence="1 2" key="1">
    <citation type="journal article" date="2012" name="Eukaryot. Cell">
        <title>Draft genome sequence of CBS 2479, the standard type strain of Trichosporon asahii.</title>
        <authorList>
            <person name="Yang R.Y."/>
            <person name="Li H.T."/>
            <person name="Zhu H."/>
            <person name="Zhou G.P."/>
            <person name="Wang M."/>
            <person name="Wang L."/>
        </authorList>
    </citation>
    <scope>NUCLEOTIDE SEQUENCE [LARGE SCALE GENOMIC DNA]</scope>
    <source>
        <strain evidence="2">ATCC 90039 / CBS 2479 / JCM 2466 / KCTC 7840 / NCYC 2677 / UAMH 7654</strain>
    </source>
</reference>
<evidence type="ECO:0000313" key="1">
    <source>
        <dbReference type="EMBL" id="EJT47418.1"/>
    </source>
</evidence>
<protein>
    <submittedName>
        <fullName evidence="1">Uncharacterized protein</fullName>
    </submittedName>
</protein>
<dbReference type="Proteomes" id="UP000002748">
    <property type="component" value="Unassembled WGS sequence"/>
</dbReference>
<gene>
    <name evidence="1" type="ORF">A1Q1_03756</name>
</gene>